<dbReference type="SUPFAM" id="SSF56645">
    <property type="entry name" value="Acyl-CoA dehydrogenase NM domain-like"/>
    <property type="match status" value="1"/>
</dbReference>
<dbReference type="Pfam" id="PF02771">
    <property type="entry name" value="Acyl-CoA_dh_N"/>
    <property type="match status" value="1"/>
</dbReference>
<dbReference type="Gene3D" id="2.40.110.10">
    <property type="entry name" value="Butyryl-CoA Dehydrogenase, subunit A, domain 2"/>
    <property type="match status" value="1"/>
</dbReference>
<gene>
    <name evidence="5" type="ORF">DMA12_42170</name>
</gene>
<feature type="domain" description="Acyl-CoA dehydrogenase/oxidase N-terminal" evidence="3">
    <location>
        <begin position="27"/>
        <end position="88"/>
    </location>
</feature>
<keyword evidence="1" id="KW-0560">Oxidoreductase</keyword>
<reference evidence="5 6" key="1">
    <citation type="submission" date="2018-05" db="EMBL/GenBank/DDBJ databases">
        <title>Evolution of GPA BGCs.</title>
        <authorList>
            <person name="Waglechner N."/>
            <person name="Wright G.D."/>
        </authorList>
    </citation>
    <scope>NUCLEOTIDE SEQUENCE [LARGE SCALE GENOMIC DNA]</scope>
    <source>
        <strain evidence="5 6">DSM 5908</strain>
    </source>
</reference>
<dbReference type="Gene3D" id="1.10.540.10">
    <property type="entry name" value="Acyl-CoA dehydrogenase/oxidase, N-terminal domain"/>
    <property type="match status" value="1"/>
</dbReference>
<feature type="domain" description="Acyl-CoA dehydrogenase C-terminal" evidence="4">
    <location>
        <begin position="243"/>
        <end position="370"/>
    </location>
</feature>
<dbReference type="GO" id="GO:0016712">
    <property type="term" value="F:oxidoreductase activity, acting on paired donors, with incorporation or reduction of molecular oxygen, reduced flavin or flavoprotein as one donor, and incorporation of one atom of oxygen"/>
    <property type="evidence" value="ECO:0007669"/>
    <property type="project" value="TreeGrafter"/>
</dbReference>
<dbReference type="GO" id="GO:0033539">
    <property type="term" value="P:fatty acid beta-oxidation using acyl-CoA dehydrogenase"/>
    <property type="evidence" value="ECO:0007669"/>
    <property type="project" value="TreeGrafter"/>
</dbReference>
<evidence type="ECO:0000259" key="4">
    <source>
        <dbReference type="Pfam" id="PF08028"/>
    </source>
</evidence>
<dbReference type="Proteomes" id="UP000286716">
    <property type="component" value="Unassembled WGS sequence"/>
</dbReference>
<dbReference type="RefSeq" id="WP_043790954.1">
    <property type="nucleotide sequence ID" value="NZ_QHHU01000094.1"/>
</dbReference>
<dbReference type="GO" id="GO:0005737">
    <property type="term" value="C:cytoplasm"/>
    <property type="evidence" value="ECO:0007669"/>
    <property type="project" value="TreeGrafter"/>
</dbReference>
<dbReference type="InterPro" id="IPR037069">
    <property type="entry name" value="AcylCoA_DH/ox_N_sf"/>
</dbReference>
<evidence type="ECO:0000313" key="5">
    <source>
        <dbReference type="EMBL" id="RSM35990.1"/>
    </source>
</evidence>
<dbReference type="InterPro" id="IPR050741">
    <property type="entry name" value="Acyl-CoA_dehydrogenase"/>
</dbReference>
<dbReference type="InterPro" id="IPR046373">
    <property type="entry name" value="Acyl-CoA_Oxase/DH_mid-dom_sf"/>
</dbReference>
<dbReference type="PANTHER" id="PTHR48083:SF19">
    <property type="entry name" value="FLAVIN-DEPENDENT MONOOXYGENASE, OXYGENASE SUBUNIT HSAA"/>
    <property type="match status" value="1"/>
</dbReference>
<name>A0A428VYU1_AMYBA</name>
<sequence>MLTGAIPTREQLVRRTSELVPLLRKNAPWSEEHRRIHDESIEAMAEAGIFQMRVPALYGGYECDARTMVEVATELARGDGATAWTASTYWIPSWMTVLFPEAVQQEIFSTPHVRMCGTLAPTGTAARAAGGFLVNGKWSFVTGAPHAHWQEVTALLPSDDGQPTTIMALVPTKELRIVDDWFTSGLAGSGSVSTVAEDVFVPAERVLLLDEVLNGQLPARASARSPIYRAPMLPVASVSPVGTVLGLARAAREVFFDRLDRRITYTTYPSQREAPLTHLQVAEAAMKIDETEFHVHRLAALVDTKAIEDSEWTLEDKVTSRADLGMAARLAKETVDLFAAASGGSSIYRNVPIQRIQRDIQAINLHAFIHPDTNAELYGRYLCGLEPNTDYL</sequence>
<dbReference type="GO" id="GO:0050660">
    <property type="term" value="F:flavin adenine dinucleotide binding"/>
    <property type="evidence" value="ECO:0007669"/>
    <property type="project" value="InterPro"/>
</dbReference>
<dbReference type="AlphaFoldDB" id="A0A428VYU1"/>
<dbReference type="PANTHER" id="PTHR48083">
    <property type="entry name" value="MEDIUM-CHAIN SPECIFIC ACYL-COA DEHYDROGENASE, MITOCHONDRIAL-RELATED"/>
    <property type="match status" value="1"/>
</dbReference>
<dbReference type="EMBL" id="QHHU01000094">
    <property type="protein sequence ID" value="RSM35990.1"/>
    <property type="molecule type" value="Genomic_DNA"/>
</dbReference>
<evidence type="ECO:0000313" key="6">
    <source>
        <dbReference type="Proteomes" id="UP000286716"/>
    </source>
</evidence>
<comment type="similarity">
    <text evidence="2">Belongs to the HpaH/HsaA monooxygenase family.</text>
</comment>
<evidence type="ECO:0000256" key="2">
    <source>
        <dbReference type="ARBA" id="ARBA00049661"/>
    </source>
</evidence>
<dbReference type="Pfam" id="PF08028">
    <property type="entry name" value="Acyl-CoA_dh_2"/>
    <property type="match status" value="1"/>
</dbReference>
<dbReference type="OrthoDB" id="3402961at2"/>
<comment type="caution">
    <text evidence="5">The sequence shown here is derived from an EMBL/GenBank/DDBJ whole genome shotgun (WGS) entry which is preliminary data.</text>
</comment>
<dbReference type="InterPro" id="IPR013786">
    <property type="entry name" value="AcylCoA_DH/ox_N"/>
</dbReference>
<evidence type="ECO:0000259" key="3">
    <source>
        <dbReference type="Pfam" id="PF02771"/>
    </source>
</evidence>
<organism evidence="5 6">
    <name type="scientific">Amycolatopsis balhimycina DSM 5908</name>
    <dbReference type="NCBI Taxonomy" id="1081091"/>
    <lineage>
        <taxon>Bacteria</taxon>
        <taxon>Bacillati</taxon>
        <taxon>Actinomycetota</taxon>
        <taxon>Actinomycetes</taxon>
        <taxon>Pseudonocardiales</taxon>
        <taxon>Pseudonocardiaceae</taxon>
        <taxon>Amycolatopsis</taxon>
    </lineage>
</organism>
<dbReference type="PIRSF" id="PIRSF016578">
    <property type="entry name" value="HsaA"/>
    <property type="match status" value="1"/>
</dbReference>
<evidence type="ECO:0000256" key="1">
    <source>
        <dbReference type="ARBA" id="ARBA00023002"/>
    </source>
</evidence>
<dbReference type="InterPro" id="IPR013107">
    <property type="entry name" value="Acyl-CoA_DH_C"/>
</dbReference>
<dbReference type="GO" id="GO:0003995">
    <property type="term" value="F:acyl-CoA dehydrogenase activity"/>
    <property type="evidence" value="ECO:0007669"/>
    <property type="project" value="TreeGrafter"/>
</dbReference>
<accession>A0A428VYU1</accession>
<dbReference type="Gene3D" id="1.20.140.10">
    <property type="entry name" value="Butyryl-CoA Dehydrogenase, subunit A, domain 3"/>
    <property type="match status" value="1"/>
</dbReference>
<dbReference type="InterPro" id="IPR036250">
    <property type="entry name" value="AcylCo_DH-like_C"/>
</dbReference>
<proteinExistence type="inferred from homology"/>
<dbReference type="InterPro" id="IPR009100">
    <property type="entry name" value="AcylCoA_DH/oxidase_NM_dom_sf"/>
</dbReference>
<dbReference type="SUPFAM" id="SSF47203">
    <property type="entry name" value="Acyl-CoA dehydrogenase C-terminal domain-like"/>
    <property type="match status" value="1"/>
</dbReference>
<protein>
    <submittedName>
        <fullName evidence="5">Acyl-CoA dehydrogenase</fullName>
    </submittedName>
</protein>
<keyword evidence="6" id="KW-1185">Reference proteome</keyword>